<keyword evidence="1" id="KW-0812">Transmembrane</keyword>
<dbReference type="Proteomes" id="UP000291269">
    <property type="component" value="Unassembled WGS sequence"/>
</dbReference>
<keyword evidence="1" id="KW-0472">Membrane</keyword>
<protein>
    <submittedName>
        <fullName evidence="3">Uncharacterized protein</fullName>
    </submittedName>
</protein>
<keyword evidence="1" id="KW-1133">Transmembrane helix</keyword>
<evidence type="ECO:0000256" key="1">
    <source>
        <dbReference type="SAM" id="Phobius"/>
    </source>
</evidence>
<name>A0A4Q2K8J3_9FIRM</name>
<organism evidence="3 4">
    <name type="scientific">Candidatus Borkfalkia ceftriaxoniphila</name>
    <dbReference type="NCBI Taxonomy" id="2508949"/>
    <lineage>
        <taxon>Bacteria</taxon>
        <taxon>Bacillati</taxon>
        <taxon>Bacillota</taxon>
        <taxon>Clostridia</taxon>
        <taxon>Christensenellales</taxon>
        <taxon>Christensenellaceae</taxon>
        <taxon>Candidatus Borkfalkia</taxon>
    </lineage>
</organism>
<gene>
    <name evidence="3" type="ORF">ESZ91_01120</name>
</gene>
<evidence type="ECO:0000313" key="4">
    <source>
        <dbReference type="Proteomes" id="UP000291269"/>
    </source>
</evidence>
<keyword evidence="2" id="KW-0732">Signal</keyword>
<dbReference type="EMBL" id="SDOZ01000002">
    <property type="protein sequence ID" value="RXZ61014.1"/>
    <property type="molecule type" value="Genomic_DNA"/>
</dbReference>
<comment type="caution">
    <text evidence="3">The sequence shown here is derived from an EMBL/GenBank/DDBJ whole genome shotgun (WGS) entry which is preliminary data.</text>
</comment>
<dbReference type="AlphaFoldDB" id="A0A4Q2K8J3"/>
<feature type="chain" id="PRO_5021001053" evidence="2">
    <location>
        <begin position="29"/>
        <end position="690"/>
    </location>
</feature>
<proteinExistence type="predicted"/>
<dbReference type="RefSeq" id="WP_129223265.1">
    <property type="nucleotide sequence ID" value="NZ_SDOZ01000002.1"/>
</dbReference>
<evidence type="ECO:0000313" key="3">
    <source>
        <dbReference type="EMBL" id="RXZ61014.1"/>
    </source>
</evidence>
<evidence type="ECO:0000256" key="2">
    <source>
        <dbReference type="SAM" id="SignalP"/>
    </source>
</evidence>
<dbReference type="PROSITE" id="PS51257">
    <property type="entry name" value="PROKAR_LIPOPROTEIN"/>
    <property type="match status" value="1"/>
</dbReference>
<feature type="transmembrane region" description="Helical" evidence="1">
    <location>
        <begin position="665"/>
        <end position="686"/>
    </location>
</feature>
<accession>A0A4Q2K8J3</accession>
<sequence length="690" mass="74692">MKRKLLLTILSVVLLVSCLTGLALSAYAAEPDWSGDGVTVAAGELGGTLVTNATGEEHGVTYAQEVDFVKGAKVSVAFMDESYFPLHVENNEPTAFLNDTDYLKFTALQNGKGVEVKVYAMYANNDGRAIAKAKMLVEVTYLDGEKRDYAESFETYVNVHSQIHSMQIRKEGDFLYVSFDDLTAVPVAKYASLDLSAATLTVSSKNAASSHKYEIIGVSDKDLTSFIYHDEWGTLGATKVTENADGTTVYDIKDGRMGQYNGSEARVRENLVNVKGFDVTKPIVIEAQYEIVNTMAVWWAIALGETPYGNLDRMVYYLEQDGEHARGDLKKSYGSNNMNSDYGVMFQTVSGMAQPQIEQNTVAYVTRAGAGGYKDRSNLDTIVIEIGEEGTKWTYNNTVLFESIQPKRSDFKSGKVYPYFHFIGTPANPNKENKVVVKGVNAPKITDAENSYSYLVGSSDPVVVGLENYENANGALALYYDGACTQAVDASQYEYDAAEKKLTVKSGAFASFSAGQNTLFAKNDGGSEQINILVRDAGEATVPPEVEKETYYYKKGDTADLEIKVDIHNGTFQKVNGGGLSSSRYTFVAPEGDSTVGTIVISGEKFLSGKDYGELKFTVYTVDIYGETYTDVFYVNIVDKLPDEGGKPDDGDGDQGNGGGKGCGGVAAAISLPAAALAIAGAAFALRRKK</sequence>
<reference evidence="3 4" key="1">
    <citation type="journal article" date="2019" name="Gut">
        <title>Antibiotics-induced monodominance of a novel gut bacterial order.</title>
        <authorList>
            <person name="Hildebrand F."/>
            <person name="Moitinho-Silva L."/>
            <person name="Blasche S."/>
            <person name="Jahn M.T."/>
            <person name="Gossmann T.I."/>
            <person name="Heuerta-Cepas J."/>
            <person name="Hercog R."/>
            <person name="Luetge M."/>
            <person name="Bahram M."/>
            <person name="Pryszlak A."/>
            <person name="Alves R.J."/>
            <person name="Waszak S.M."/>
            <person name="Zhu A."/>
            <person name="Ye L."/>
            <person name="Costea P.I."/>
            <person name="Aalvink S."/>
            <person name="Belzer C."/>
            <person name="Forslund S.K."/>
            <person name="Sunagawa S."/>
            <person name="Hentschel U."/>
            <person name="Merten C."/>
            <person name="Patil K.R."/>
            <person name="Benes V."/>
            <person name="Bork P."/>
        </authorList>
    </citation>
    <scope>NUCLEOTIDE SEQUENCE [LARGE SCALE GENOMIC DNA]</scope>
    <source>
        <strain evidence="3 4">HDS1380</strain>
    </source>
</reference>
<keyword evidence="4" id="KW-1185">Reference proteome</keyword>
<feature type="signal peptide" evidence="2">
    <location>
        <begin position="1"/>
        <end position="28"/>
    </location>
</feature>